<evidence type="ECO:0000313" key="2">
    <source>
        <dbReference type="Proteomes" id="UP000708208"/>
    </source>
</evidence>
<name>A0A8J2L6L0_9HEXA</name>
<accession>A0A8J2L6L0</accession>
<sequence length="94" mass="10976">MTVWPAIPRLKLEVPYSIRFQDIYSCTPLYCISVRWCCYLSEISAWWTGSDLMVDPVPEYTLKFATWKDVVADFELTLLQGTEEMEMADFFTDG</sequence>
<dbReference type="AlphaFoldDB" id="A0A8J2L6L0"/>
<organism evidence="1 2">
    <name type="scientific">Allacma fusca</name>
    <dbReference type="NCBI Taxonomy" id="39272"/>
    <lineage>
        <taxon>Eukaryota</taxon>
        <taxon>Metazoa</taxon>
        <taxon>Ecdysozoa</taxon>
        <taxon>Arthropoda</taxon>
        <taxon>Hexapoda</taxon>
        <taxon>Collembola</taxon>
        <taxon>Symphypleona</taxon>
        <taxon>Sminthuridae</taxon>
        <taxon>Allacma</taxon>
    </lineage>
</organism>
<keyword evidence="2" id="KW-1185">Reference proteome</keyword>
<gene>
    <name evidence="1" type="ORF">AFUS01_LOCUS36019</name>
</gene>
<dbReference type="Proteomes" id="UP000708208">
    <property type="component" value="Unassembled WGS sequence"/>
</dbReference>
<dbReference type="EMBL" id="CAJVCH010537999">
    <property type="protein sequence ID" value="CAG7825940.1"/>
    <property type="molecule type" value="Genomic_DNA"/>
</dbReference>
<reference evidence="1" key="1">
    <citation type="submission" date="2021-06" db="EMBL/GenBank/DDBJ databases">
        <authorList>
            <person name="Hodson N. C."/>
            <person name="Mongue J. A."/>
            <person name="Jaron S. K."/>
        </authorList>
    </citation>
    <scope>NUCLEOTIDE SEQUENCE</scope>
</reference>
<evidence type="ECO:0000313" key="1">
    <source>
        <dbReference type="EMBL" id="CAG7825940.1"/>
    </source>
</evidence>
<proteinExistence type="predicted"/>
<protein>
    <submittedName>
        <fullName evidence="1">Uncharacterized protein</fullName>
    </submittedName>
</protein>
<comment type="caution">
    <text evidence="1">The sequence shown here is derived from an EMBL/GenBank/DDBJ whole genome shotgun (WGS) entry which is preliminary data.</text>
</comment>